<dbReference type="Pfam" id="PF03647">
    <property type="entry name" value="Tmemb_14"/>
    <property type="match status" value="1"/>
</dbReference>
<evidence type="ECO:0000256" key="1">
    <source>
        <dbReference type="ARBA" id="ARBA00004370"/>
    </source>
</evidence>
<evidence type="ECO:0000313" key="7">
    <source>
        <dbReference type="EMBL" id="CAG5105523.1"/>
    </source>
</evidence>
<dbReference type="Gene3D" id="1.10.10.1740">
    <property type="entry name" value="Transmembrane protein 14-like"/>
    <property type="match status" value="1"/>
</dbReference>
<feature type="transmembrane region" description="Helical" evidence="6">
    <location>
        <begin position="29"/>
        <end position="46"/>
    </location>
</feature>
<feature type="transmembrane region" description="Helical" evidence="6">
    <location>
        <begin position="81"/>
        <end position="98"/>
    </location>
</feature>
<comment type="subcellular location">
    <subcellularLocation>
        <location evidence="1">Membrane</location>
    </subcellularLocation>
</comment>
<comment type="similarity">
    <text evidence="2">Belongs to the TMEM14 family.</text>
</comment>
<evidence type="ECO:0000313" key="8">
    <source>
        <dbReference type="Proteomes" id="UP001158576"/>
    </source>
</evidence>
<protein>
    <submittedName>
        <fullName evidence="7">Oidioi.mRNA.OKI2018_I69.chr1.g2200.t1.cds</fullName>
    </submittedName>
</protein>
<dbReference type="InterPro" id="IPR005349">
    <property type="entry name" value="TMEM14"/>
</dbReference>
<evidence type="ECO:0000256" key="2">
    <source>
        <dbReference type="ARBA" id="ARBA00007590"/>
    </source>
</evidence>
<evidence type="ECO:0000256" key="5">
    <source>
        <dbReference type="ARBA" id="ARBA00023136"/>
    </source>
</evidence>
<gene>
    <name evidence="7" type="ORF">OKIOD_LOCUS10965</name>
</gene>
<keyword evidence="4 6" id="KW-1133">Transmembrane helix</keyword>
<sequence length="102" mass="11360">MPVATIIQAYSTFLVMGALIGFFKKRSLPPLFAAIALTIVGFTAAGMENSYPKRANKLCGLLAFSMFLYMGYYYIKTFKFMHAGLVSLVSACVLYLNFKRAF</sequence>
<organism evidence="7 8">
    <name type="scientific">Oikopleura dioica</name>
    <name type="common">Tunicate</name>
    <dbReference type="NCBI Taxonomy" id="34765"/>
    <lineage>
        <taxon>Eukaryota</taxon>
        <taxon>Metazoa</taxon>
        <taxon>Chordata</taxon>
        <taxon>Tunicata</taxon>
        <taxon>Appendicularia</taxon>
        <taxon>Copelata</taxon>
        <taxon>Oikopleuridae</taxon>
        <taxon>Oikopleura</taxon>
    </lineage>
</organism>
<keyword evidence="8" id="KW-1185">Reference proteome</keyword>
<accession>A0ABN7SWN9</accession>
<dbReference type="InterPro" id="IPR044890">
    <property type="entry name" value="TMEM14_sf"/>
</dbReference>
<feature type="transmembrane region" description="Helical" evidence="6">
    <location>
        <begin position="7"/>
        <end position="23"/>
    </location>
</feature>
<evidence type="ECO:0000256" key="6">
    <source>
        <dbReference type="SAM" id="Phobius"/>
    </source>
</evidence>
<name>A0ABN7SWN9_OIKDI</name>
<reference evidence="7 8" key="1">
    <citation type="submission" date="2021-04" db="EMBL/GenBank/DDBJ databases">
        <authorList>
            <person name="Bliznina A."/>
        </authorList>
    </citation>
    <scope>NUCLEOTIDE SEQUENCE [LARGE SCALE GENOMIC DNA]</scope>
</reference>
<dbReference type="EMBL" id="OU015566">
    <property type="protein sequence ID" value="CAG5105523.1"/>
    <property type="molecule type" value="Genomic_DNA"/>
</dbReference>
<keyword evidence="3 6" id="KW-0812">Transmembrane</keyword>
<keyword evidence="5 6" id="KW-0472">Membrane</keyword>
<evidence type="ECO:0000256" key="4">
    <source>
        <dbReference type="ARBA" id="ARBA00022989"/>
    </source>
</evidence>
<evidence type="ECO:0000256" key="3">
    <source>
        <dbReference type="ARBA" id="ARBA00022692"/>
    </source>
</evidence>
<dbReference type="Proteomes" id="UP001158576">
    <property type="component" value="Chromosome 1"/>
</dbReference>
<feature type="transmembrane region" description="Helical" evidence="6">
    <location>
        <begin position="58"/>
        <end position="75"/>
    </location>
</feature>
<proteinExistence type="inferred from homology"/>